<proteinExistence type="inferred from homology"/>
<organism evidence="3">
    <name type="scientific">bioreactor metagenome</name>
    <dbReference type="NCBI Taxonomy" id="1076179"/>
    <lineage>
        <taxon>unclassified sequences</taxon>
        <taxon>metagenomes</taxon>
        <taxon>ecological metagenomes</taxon>
    </lineage>
</organism>
<dbReference type="InterPro" id="IPR027417">
    <property type="entry name" value="P-loop_NTPase"/>
</dbReference>
<dbReference type="Pfam" id="PF00005">
    <property type="entry name" value="ABC_tran"/>
    <property type="match status" value="1"/>
</dbReference>
<comment type="similarity">
    <text evidence="1">Belongs to the ABC transporter superfamily.</text>
</comment>
<dbReference type="GO" id="GO:0005524">
    <property type="term" value="F:ATP binding"/>
    <property type="evidence" value="ECO:0007669"/>
    <property type="project" value="UniProtKB-KW"/>
</dbReference>
<evidence type="ECO:0000256" key="1">
    <source>
        <dbReference type="ARBA" id="ARBA00005417"/>
    </source>
</evidence>
<dbReference type="PANTHER" id="PTHR24220:SF689">
    <property type="entry name" value="LIPOPROTEIN-RELEASING SYSTEM ATP-BINDING PROTEIN LOLD"/>
    <property type="match status" value="1"/>
</dbReference>
<dbReference type="GO" id="GO:0022857">
    <property type="term" value="F:transmembrane transporter activity"/>
    <property type="evidence" value="ECO:0007669"/>
    <property type="project" value="TreeGrafter"/>
</dbReference>
<dbReference type="InterPro" id="IPR015854">
    <property type="entry name" value="ABC_transpr_LolD-like"/>
</dbReference>
<keyword evidence="3" id="KW-0547">Nucleotide-binding</keyword>
<accession>A0A645JM92</accession>
<dbReference type="EC" id="3.6.3.-" evidence="3"/>
<dbReference type="AlphaFoldDB" id="A0A645JM92"/>
<protein>
    <submittedName>
        <fullName evidence="3">Lipoprotein-releasing system ATP-binding protein LolD</fullName>
        <ecNumber evidence="3">3.6.3.-</ecNumber>
    </submittedName>
</protein>
<dbReference type="EMBL" id="VSSQ01136389">
    <property type="protein sequence ID" value="MPN60733.1"/>
    <property type="molecule type" value="Genomic_DNA"/>
</dbReference>
<evidence type="ECO:0000259" key="2">
    <source>
        <dbReference type="Pfam" id="PF00005"/>
    </source>
</evidence>
<keyword evidence="3" id="KW-0449">Lipoprotein</keyword>
<comment type="caution">
    <text evidence="3">The sequence shown here is derived from an EMBL/GenBank/DDBJ whole genome shotgun (WGS) entry which is preliminary data.</text>
</comment>
<dbReference type="InterPro" id="IPR003439">
    <property type="entry name" value="ABC_transporter-like_ATP-bd"/>
</dbReference>
<dbReference type="PANTHER" id="PTHR24220">
    <property type="entry name" value="IMPORT ATP-BINDING PROTEIN"/>
    <property type="match status" value="1"/>
</dbReference>
<reference evidence="3" key="1">
    <citation type="submission" date="2019-08" db="EMBL/GenBank/DDBJ databases">
        <authorList>
            <person name="Kucharzyk K."/>
            <person name="Murdoch R.W."/>
            <person name="Higgins S."/>
            <person name="Loffler F."/>
        </authorList>
    </citation>
    <scope>NUCLEOTIDE SEQUENCE</scope>
</reference>
<sequence>MGERTHHKPSQLSVGEQQRVALARALVTRPKIVYADEPTGNLDSQTSLDMMLLLRELVSENQSACLMVTHNSEMTHLAHRVLHMRDGQLVESASRAGVS</sequence>
<keyword evidence="3" id="KW-0378">Hydrolase</keyword>
<gene>
    <name evidence="3" type="primary">lolD_44</name>
    <name evidence="3" type="ORF">SDC9_208464</name>
</gene>
<dbReference type="GO" id="GO:0016887">
    <property type="term" value="F:ATP hydrolysis activity"/>
    <property type="evidence" value="ECO:0007669"/>
    <property type="project" value="InterPro"/>
</dbReference>
<evidence type="ECO:0000313" key="3">
    <source>
        <dbReference type="EMBL" id="MPN60733.1"/>
    </source>
</evidence>
<dbReference type="SUPFAM" id="SSF52540">
    <property type="entry name" value="P-loop containing nucleoside triphosphate hydrolases"/>
    <property type="match status" value="1"/>
</dbReference>
<dbReference type="GO" id="GO:0005886">
    <property type="term" value="C:plasma membrane"/>
    <property type="evidence" value="ECO:0007669"/>
    <property type="project" value="TreeGrafter"/>
</dbReference>
<dbReference type="Gene3D" id="3.40.50.300">
    <property type="entry name" value="P-loop containing nucleotide triphosphate hydrolases"/>
    <property type="match status" value="1"/>
</dbReference>
<keyword evidence="3" id="KW-0067">ATP-binding</keyword>
<name>A0A645JM92_9ZZZZ</name>
<feature type="domain" description="ABC transporter" evidence="2">
    <location>
        <begin position="4"/>
        <end position="39"/>
    </location>
</feature>